<dbReference type="InterPro" id="IPR011051">
    <property type="entry name" value="RmlC_Cupin_sf"/>
</dbReference>
<name>A0A9Q0KVY9_9MAGN</name>
<keyword evidence="2" id="KW-0732">Signal</keyword>
<dbReference type="EMBL" id="JAMYWD010000002">
    <property type="protein sequence ID" value="KAJ4977629.1"/>
    <property type="molecule type" value="Genomic_DNA"/>
</dbReference>
<feature type="compositionally biased region" description="Basic and acidic residues" evidence="1">
    <location>
        <begin position="291"/>
        <end position="323"/>
    </location>
</feature>
<evidence type="ECO:0000259" key="3">
    <source>
        <dbReference type="SMART" id="SM00835"/>
    </source>
</evidence>
<reference evidence="4" key="1">
    <citation type="journal article" date="2023" name="Plant J.">
        <title>The genome of the king protea, Protea cynaroides.</title>
        <authorList>
            <person name="Chang J."/>
            <person name="Duong T.A."/>
            <person name="Schoeman C."/>
            <person name="Ma X."/>
            <person name="Roodt D."/>
            <person name="Barker N."/>
            <person name="Li Z."/>
            <person name="Van de Peer Y."/>
            <person name="Mizrachi E."/>
        </authorList>
    </citation>
    <scope>NUCLEOTIDE SEQUENCE</scope>
    <source>
        <tissue evidence="4">Young leaves</tissue>
    </source>
</reference>
<dbReference type="SMART" id="SM00835">
    <property type="entry name" value="Cupin_1"/>
    <property type="match status" value="2"/>
</dbReference>
<protein>
    <recommendedName>
        <fullName evidence="3">Cupin type-1 domain-containing protein</fullName>
    </recommendedName>
</protein>
<evidence type="ECO:0000256" key="1">
    <source>
        <dbReference type="SAM" id="MobiDB-lite"/>
    </source>
</evidence>
<feature type="compositionally biased region" description="Acidic residues" evidence="1">
    <location>
        <begin position="259"/>
        <end position="272"/>
    </location>
</feature>
<proteinExistence type="predicted"/>
<keyword evidence="5" id="KW-1185">Reference proteome</keyword>
<evidence type="ECO:0000313" key="4">
    <source>
        <dbReference type="EMBL" id="KAJ4977629.1"/>
    </source>
</evidence>
<dbReference type="InterPro" id="IPR014710">
    <property type="entry name" value="RmlC-like_jellyroll"/>
</dbReference>
<feature type="signal peptide" evidence="2">
    <location>
        <begin position="1"/>
        <end position="27"/>
    </location>
</feature>
<feature type="compositionally biased region" description="Basic and acidic residues" evidence="1">
    <location>
        <begin position="44"/>
        <end position="57"/>
    </location>
</feature>
<evidence type="ECO:0000256" key="2">
    <source>
        <dbReference type="SAM" id="SignalP"/>
    </source>
</evidence>
<feature type="compositionally biased region" description="Acidic residues" evidence="1">
    <location>
        <begin position="29"/>
        <end position="43"/>
    </location>
</feature>
<dbReference type="CDD" id="cd02245">
    <property type="entry name" value="cupin_7S_vicilin-like_C"/>
    <property type="match status" value="1"/>
</dbReference>
<dbReference type="Pfam" id="PF00190">
    <property type="entry name" value="Cupin_1"/>
    <property type="match status" value="2"/>
</dbReference>
<comment type="caution">
    <text evidence="4">The sequence shown here is derived from an EMBL/GenBank/DDBJ whole genome shotgun (WGS) entry which is preliminary data.</text>
</comment>
<feature type="domain" description="Cupin type-1" evidence="3">
    <location>
        <begin position="326"/>
        <end position="475"/>
    </location>
</feature>
<feature type="compositionally biased region" description="Acidic residues" evidence="1">
    <location>
        <begin position="494"/>
        <end position="508"/>
    </location>
</feature>
<feature type="region of interest" description="Disordered" evidence="1">
    <location>
        <begin position="256"/>
        <end position="331"/>
    </location>
</feature>
<dbReference type="Proteomes" id="UP001141806">
    <property type="component" value="Unassembled WGS sequence"/>
</dbReference>
<dbReference type="InterPro" id="IPR050253">
    <property type="entry name" value="Seed_Storage-Functional"/>
</dbReference>
<dbReference type="AlphaFoldDB" id="A0A9Q0KVY9"/>
<dbReference type="PANTHER" id="PTHR31189:SF2">
    <property type="entry name" value="RMLC-LIKE CUPINS SUPERFAMILY PROTEIN"/>
    <property type="match status" value="1"/>
</dbReference>
<gene>
    <name evidence="4" type="ORF">NE237_008409</name>
</gene>
<sequence length="521" mass="59585">MARIKPRATLLLLLLVMFFLSVPMTMGYDGEEEEEEEGEEEEEERGHGGRGGRGERGYSEDKFLLQHKKKIVKTEAGEMKVVRGFREKNMEIPMHIGFINMEPKTLFIPQYLDSSLILFVRRGEVKIGWIYKDGLVEKQLNMGDVYRIPAGSPFYMLNTGEGQRLQIICSIDKSESIGPGPLKKFLIAGGTYPTPVFAGFDRRILRTAFNVTSRELDDILTRQDEGPIIYVPDAHQPGKWASFMQLKQRERLDGLMGREEEEDEEDDGEEELVQEKQEKQEEEQGTWTWRKLMESVMRKQQNKESKRERERERESTRRSRDSPDPYNLYDTEPDFRNSYGWSLAVDKHDYPPLKHSKIGVYLVNLTAGSMMAPHVNPRATEYGIVLSGGGTVQVVYPNGSSAMNTEVREGDVFVVPRYFPFCQIASRGAPMEFFGFTTSARKNRPLFLVGANSILQTMKGPEVATAFGMSLERFEKLVDAQYESVILPTVPAEPPEEESPEEEEEGEEEEKKKKKKLDKES</sequence>
<organism evidence="4 5">
    <name type="scientific">Protea cynaroides</name>
    <dbReference type="NCBI Taxonomy" id="273540"/>
    <lineage>
        <taxon>Eukaryota</taxon>
        <taxon>Viridiplantae</taxon>
        <taxon>Streptophyta</taxon>
        <taxon>Embryophyta</taxon>
        <taxon>Tracheophyta</taxon>
        <taxon>Spermatophyta</taxon>
        <taxon>Magnoliopsida</taxon>
        <taxon>Proteales</taxon>
        <taxon>Proteaceae</taxon>
        <taxon>Protea</taxon>
    </lineage>
</organism>
<dbReference type="PANTHER" id="PTHR31189">
    <property type="entry name" value="OS03G0336100 PROTEIN-RELATED"/>
    <property type="match status" value="1"/>
</dbReference>
<evidence type="ECO:0000313" key="5">
    <source>
        <dbReference type="Proteomes" id="UP001141806"/>
    </source>
</evidence>
<dbReference type="OrthoDB" id="2019862at2759"/>
<dbReference type="SUPFAM" id="SSF51182">
    <property type="entry name" value="RmlC-like cupins"/>
    <property type="match status" value="1"/>
</dbReference>
<feature type="chain" id="PRO_5040288504" description="Cupin type-1 domain-containing protein" evidence="2">
    <location>
        <begin position="28"/>
        <end position="521"/>
    </location>
</feature>
<feature type="region of interest" description="Disordered" evidence="1">
    <location>
        <begin position="29"/>
        <end position="57"/>
    </location>
</feature>
<feature type="domain" description="Cupin type-1" evidence="3">
    <location>
        <begin position="63"/>
        <end position="217"/>
    </location>
</feature>
<feature type="region of interest" description="Disordered" evidence="1">
    <location>
        <begin position="487"/>
        <end position="521"/>
    </location>
</feature>
<accession>A0A9Q0KVY9</accession>
<dbReference type="CDD" id="cd02244">
    <property type="entry name" value="cupin_7S_vicilin-like_N"/>
    <property type="match status" value="1"/>
</dbReference>
<dbReference type="InterPro" id="IPR006045">
    <property type="entry name" value="Cupin_1"/>
</dbReference>
<feature type="compositionally biased region" description="Basic residues" evidence="1">
    <location>
        <begin position="512"/>
        <end position="521"/>
    </location>
</feature>
<dbReference type="Gene3D" id="2.60.120.10">
    <property type="entry name" value="Jelly Rolls"/>
    <property type="match status" value="2"/>
</dbReference>